<reference evidence="3" key="1">
    <citation type="journal article" date="2019" name="Plant Biotechnol. J.">
        <title>Genome sequencing of the Australian wild diploid species Gossypium australe highlights disease resistance and delayed gland morphogenesis.</title>
        <authorList>
            <person name="Cai Y."/>
            <person name="Cai X."/>
            <person name="Wang Q."/>
            <person name="Wang P."/>
            <person name="Zhang Y."/>
            <person name="Cai C."/>
            <person name="Xu Y."/>
            <person name="Wang K."/>
            <person name="Zhou Z."/>
            <person name="Wang C."/>
            <person name="Geng S."/>
            <person name="Li B."/>
            <person name="Dong Q."/>
            <person name="Hou Y."/>
            <person name="Wang H."/>
            <person name="Ai P."/>
            <person name="Liu Z."/>
            <person name="Yi F."/>
            <person name="Sun M."/>
            <person name="An G."/>
            <person name="Cheng J."/>
            <person name="Zhang Y."/>
            <person name="Shi Q."/>
            <person name="Xie Y."/>
            <person name="Shi X."/>
            <person name="Chang Y."/>
            <person name="Huang F."/>
            <person name="Chen Y."/>
            <person name="Hong S."/>
            <person name="Mi L."/>
            <person name="Sun Q."/>
            <person name="Zhang L."/>
            <person name="Zhou B."/>
            <person name="Peng R."/>
            <person name="Zhang X."/>
            <person name="Liu F."/>
        </authorList>
    </citation>
    <scope>NUCLEOTIDE SEQUENCE [LARGE SCALE GENOMIC DNA]</scope>
    <source>
        <strain evidence="3">cv. PA1801</strain>
    </source>
</reference>
<dbReference type="EMBL" id="SMMG02000001">
    <property type="protein sequence ID" value="KAA3487719.1"/>
    <property type="molecule type" value="Genomic_DNA"/>
</dbReference>
<comment type="caution">
    <text evidence="2">The sequence shown here is derived from an EMBL/GenBank/DDBJ whole genome shotgun (WGS) entry which is preliminary data.</text>
</comment>
<feature type="domain" description="Tf2-1-like SH3-like" evidence="1">
    <location>
        <begin position="39"/>
        <end position="103"/>
    </location>
</feature>
<dbReference type="Pfam" id="PF24626">
    <property type="entry name" value="SH3_Tf2-1"/>
    <property type="match status" value="1"/>
</dbReference>
<dbReference type="AlphaFoldDB" id="A0A5B6X0H3"/>
<dbReference type="PANTHER" id="PTHR46148">
    <property type="entry name" value="CHROMO DOMAIN-CONTAINING PROTEIN"/>
    <property type="match status" value="1"/>
</dbReference>
<dbReference type="OrthoDB" id="996762at2759"/>
<gene>
    <name evidence="2" type="ORF">EPI10_031531</name>
</gene>
<accession>A0A5B6X0H3</accession>
<protein>
    <submittedName>
        <fullName evidence="2">DNA/RNA polymerases superfamily protein</fullName>
    </submittedName>
</protein>
<dbReference type="PANTHER" id="PTHR46148:SF44">
    <property type="entry name" value="GAG-POL POLYPROTEIN"/>
    <property type="match status" value="1"/>
</dbReference>
<evidence type="ECO:0000313" key="3">
    <source>
        <dbReference type="Proteomes" id="UP000325315"/>
    </source>
</evidence>
<name>A0A5B6X0H3_9ROSI</name>
<dbReference type="InterPro" id="IPR056924">
    <property type="entry name" value="SH3_Tf2-1"/>
</dbReference>
<evidence type="ECO:0000313" key="2">
    <source>
        <dbReference type="EMBL" id="KAA3487719.1"/>
    </source>
</evidence>
<evidence type="ECO:0000259" key="1">
    <source>
        <dbReference type="Pfam" id="PF24626"/>
    </source>
</evidence>
<keyword evidence="3" id="KW-1185">Reference proteome</keyword>
<proteinExistence type="predicted"/>
<dbReference type="Proteomes" id="UP000325315">
    <property type="component" value="Unassembled WGS sequence"/>
</dbReference>
<sequence length="145" mass="17019">MKLCERKLVSPDLVCKTEEKVSIVHNHLNLHRIISFEVGNKVFLKVSAWKRIIRFGQKGKLSPRFVGPYEVLERVGLVAYKLALPSELSMIHNVFHVSRSRTYKSNHDHVMQIEELEVEPNLSYLKELVFILAREVKEIRYKKIH</sequence>
<organism evidence="2 3">
    <name type="scientific">Gossypium australe</name>
    <dbReference type="NCBI Taxonomy" id="47621"/>
    <lineage>
        <taxon>Eukaryota</taxon>
        <taxon>Viridiplantae</taxon>
        <taxon>Streptophyta</taxon>
        <taxon>Embryophyta</taxon>
        <taxon>Tracheophyta</taxon>
        <taxon>Spermatophyta</taxon>
        <taxon>Magnoliopsida</taxon>
        <taxon>eudicotyledons</taxon>
        <taxon>Gunneridae</taxon>
        <taxon>Pentapetalae</taxon>
        <taxon>rosids</taxon>
        <taxon>malvids</taxon>
        <taxon>Malvales</taxon>
        <taxon>Malvaceae</taxon>
        <taxon>Malvoideae</taxon>
        <taxon>Gossypium</taxon>
    </lineage>
</organism>